<accession>A0A2T5MCR4</accession>
<dbReference type="PANTHER" id="PTHR30477">
    <property type="entry name" value="ABC-TRANSPORTER METAL-BINDING PROTEIN"/>
    <property type="match status" value="1"/>
</dbReference>
<evidence type="ECO:0000256" key="7">
    <source>
        <dbReference type="SAM" id="Phobius"/>
    </source>
</evidence>
<dbReference type="AlphaFoldDB" id="A0A2T5MCR4"/>
<keyword evidence="4 7" id="KW-1133">Transmembrane helix</keyword>
<dbReference type="SUPFAM" id="SSF81345">
    <property type="entry name" value="ABC transporter involved in vitamin B12 uptake, BtuC"/>
    <property type="match status" value="1"/>
</dbReference>
<dbReference type="OrthoDB" id="14209at2"/>
<feature type="transmembrane region" description="Helical" evidence="7">
    <location>
        <begin position="12"/>
        <end position="30"/>
    </location>
</feature>
<sequence>MSLADFHFDWSLLGPPLLAGLLVVSTHVLLGRKVLERGIIFIDLTIAQVAALGVIIAGAAGLAPDEGGDWRSQVAAGIAALLAAALLTWTERHFRKLQEALIGSLYVLSACVAILVLTGNPHGAEHMQELLAGQILWTNMAQLWPVALLYAVVLAVWFLWAQSRPAAFYFLFAAVVTASVQLVGVYLVFATLILPALATHGLSNRKGLAVGYAVGGGGYALGLWLSVPFDFPAGPFIVVTLASLVLLTATVRRFLR</sequence>
<keyword evidence="9" id="KW-1185">Reference proteome</keyword>
<evidence type="ECO:0000256" key="3">
    <source>
        <dbReference type="ARBA" id="ARBA00022692"/>
    </source>
</evidence>
<dbReference type="Proteomes" id="UP000244248">
    <property type="component" value="Unassembled WGS sequence"/>
</dbReference>
<evidence type="ECO:0000256" key="6">
    <source>
        <dbReference type="RuleBase" id="RU003943"/>
    </source>
</evidence>
<protein>
    <submittedName>
        <fullName evidence="8">Zinc/manganese transporter permease</fullName>
    </submittedName>
</protein>
<feature type="transmembrane region" description="Helical" evidence="7">
    <location>
        <begin position="141"/>
        <end position="160"/>
    </location>
</feature>
<organism evidence="8 9">
    <name type="scientific">Stenotrophobium rhamnosiphilum</name>
    <dbReference type="NCBI Taxonomy" id="2029166"/>
    <lineage>
        <taxon>Bacteria</taxon>
        <taxon>Pseudomonadati</taxon>
        <taxon>Pseudomonadota</taxon>
        <taxon>Gammaproteobacteria</taxon>
        <taxon>Nevskiales</taxon>
        <taxon>Nevskiaceae</taxon>
        <taxon>Stenotrophobium</taxon>
    </lineage>
</organism>
<gene>
    <name evidence="8" type="ORF">CJD38_15620</name>
</gene>
<feature type="transmembrane region" description="Helical" evidence="7">
    <location>
        <begin position="233"/>
        <end position="255"/>
    </location>
</feature>
<evidence type="ECO:0000313" key="8">
    <source>
        <dbReference type="EMBL" id="PTU30368.1"/>
    </source>
</evidence>
<dbReference type="EMBL" id="QANS01000006">
    <property type="protein sequence ID" value="PTU30368.1"/>
    <property type="molecule type" value="Genomic_DNA"/>
</dbReference>
<comment type="caution">
    <text evidence="8">The sequence shown here is derived from an EMBL/GenBank/DDBJ whole genome shotgun (WGS) entry which is preliminary data.</text>
</comment>
<keyword evidence="5 7" id="KW-0472">Membrane</keyword>
<dbReference type="Gene3D" id="1.10.3470.10">
    <property type="entry name" value="ABC transporter involved in vitamin B12 uptake, BtuC"/>
    <property type="match status" value="1"/>
</dbReference>
<feature type="transmembrane region" description="Helical" evidence="7">
    <location>
        <begin position="70"/>
        <end position="89"/>
    </location>
</feature>
<feature type="transmembrane region" description="Helical" evidence="7">
    <location>
        <begin position="101"/>
        <end position="121"/>
    </location>
</feature>
<reference evidence="8 9" key="1">
    <citation type="submission" date="2018-04" db="EMBL/GenBank/DDBJ databases">
        <title>Novel species isolated from glacier.</title>
        <authorList>
            <person name="Liu Q."/>
            <person name="Xin Y.-H."/>
        </authorList>
    </citation>
    <scope>NUCLEOTIDE SEQUENCE [LARGE SCALE GENOMIC DNA]</scope>
    <source>
        <strain evidence="8 9">GT1R17</strain>
    </source>
</reference>
<name>A0A2T5MCR4_9GAMM</name>
<evidence type="ECO:0000256" key="1">
    <source>
        <dbReference type="ARBA" id="ARBA00004141"/>
    </source>
</evidence>
<dbReference type="GO" id="GO:0055085">
    <property type="term" value="P:transmembrane transport"/>
    <property type="evidence" value="ECO:0007669"/>
    <property type="project" value="InterPro"/>
</dbReference>
<keyword evidence="3 6" id="KW-0812">Transmembrane</keyword>
<dbReference type="InterPro" id="IPR037294">
    <property type="entry name" value="ABC_BtuC-like"/>
</dbReference>
<dbReference type="RefSeq" id="WP_107941313.1">
    <property type="nucleotide sequence ID" value="NZ_QANS01000006.1"/>
</dbReference>
<dbReference type="GO" id="GO:0043190">
    <property type="term" value="C:ATP-binding cassette (ABC) transporter complex"/>
    <property type="evidence" value="ECO:0007669"/>
    <property type="project" value="InterPro"/>
</dbReference>
<proteinExistence type="inferred from homology"/>
<comment type="similarity">
    <text evidence="2 6">Belongs to the ABC-3 integral membrane protein family.</text>
</comment>
<evidence type="ECO:0000256" key="2">
    <source>
        <dbReference type="ARBA" id="ARBA00008034"/>
    </source>
</evidence>
<comment type="subcellular location">
    <subcellularLocation>
        <location evidence="6">Cell membrane</location>
        <topology evidence="6">Multi-pass membrane protein</topology>
    </subcellularLocation>
    <subcellularLocation>
        <location evidence="1">Membrane</location>
        <topology evidence="1">Multi-pass membrane protein</topology>
    </subcellularLocation>
</comment>
<dbReference type="Pfam" id="PF00950">
    <property type="entry name" value="ABC-3"/>
    <property type="match status" value="2"/>
</dbReference>
<evidence type="ECO:0000256" key="4">
    <source>
        <dbReference type="ARBA" id="ARBA00022989"/>
    </source>
</evidence>
<feature type="transmembrane region" description="Helical" evidence="7">
    <location>
        <begin position="42"/>
        <end position="64"/>
    </location>
</feature>
<dbReference type="InterPro" id="IPR001626">
    <property type="entry name" value="ABC_TroCD"/>
</dbReference>
<keyword evidence="6" id="KW-0813">Transport</keyword>
<dbReference type="GO" id="GO:0010043">
    <property type="term" value="P:response to zinc ion"/>
    <property type="evidence" value="ECO:0007669"/>
    <property type="project" value="TreeGrafter"/>
</dbReference>
<feature type="transmembrane region" description="Helical" evidence="7">
    <location>
        <begin position="167"/>
        <end position="198"/>
    </location>
</feature>
<evidence type="ECO:0000313" key="9">
    <source>
        <dbReference type="Proteomes" id="UP000244248"/>
    </source>
</evidence>
<dbReference type="PANTHER" id="PTHR30477:SF19">
    <property type="entry name" value="METAL ABC TRANSPORTER PERMEASE"/>
    <property type="match status" value="1"/>
</dbReference>
<evidence type="ECO:0000256" key="5">
    <source>
        <dbReference type="ARBA" id="ARBA00023136"/>
    </source>
</evidence>